<dbReference type="AlphaFoldDB" id="A0A3E2B573"/>
<dbReference type="PROSITE" id="PS50109">
    <property type="entry name" value="HIS_KIN"/>
    <property type="match status" value="1"/>
</dbReference>
<dbReference type="GeneID" id="97994904"/>
<evidence type="ECO:0000256" key="5">
    <source>
        <dbReference type="ARBA" id="ARBA00022679"/>
    </source>
</evidence>
<protein>
    <recommendedName>
        <fullName evidence="3">histidine kinase</fullName>
        <ecNumber evidence="3">2.7.13.3</ecNumber>
    </recommendedName>
</protein>
<dbReference type="SMART" id="SM00388">
    <property type="entry name" value="HisKA"/>
    <property type="match status" value="1"/>
</dbReference>
<dbReference type="Gene3D" id="3.30.565.10">
    <property type="entry name" value="Histidine kinase-like ATPase, C-terminal domain"/>
    <property type="match status" value="1"/>
</dbReference>
<dbReference type="GO" id="GO:0004721">
    <property type="term" value="F:phosphoprotein phosphatase activity"/>
    <property type="evidence" value="ECO:0007669"/>
    <property type="project" value="TreeGrafter"/>
</dbReference>
<feature type="transmembrane region" description="Helical" evidence="8">
    <location>
        <begin position="12"/>
        <end position="34"/>
    </location>
</feature>
<dbReference type="CDD" id="cd00082">
    <property type="entry name" value="HisKA"/>
    <property type="match status" value="1"/>
</dbReference>
<accession>A0A3E2B573</accession>
<dbReference type="SUPFAM" id="SSF47384">
    <property type="entry name" value="Homodimeric domain of signal transducing histidine kinase"/>
    <property type="match status" value="1"/>
</dbReference>
<dbReference type="EC" id="2.7.13.3" evidence="3"/>
<dbReference type="RefSeq" id="WP_117141856.1">
    <property type="nucleotide sequence ID" value="NZ_CAKXKJ010000001.1"/>
</dbReference>
<dbReference type="InterPro" id="IPR036097">
    <property type="entry name" value="HisK_dim/P_sf"/>
</dbReference>
<feature type="domain" description="Histidine kinase" evidence="9">
    <location>
        <begin position="195"/>
        <end position="402"/>
    </location>
</feature>
<name>A0A3E2B573_9FIRM</name>
<comment type="subcellular location">
    <subcellularLocation>
        <location evidence="2">Membrane</location>
    </subcellularLocation>
</comment>
<keyword evidence="8" id="KW-0812">Transmembrane</keyword>
<evidence type="ECO:0000256" key="7">
    <source>
        <dbReference type="ARBA" id="ARBA00023012"/>
    </source>
</evidence>
<keyword evidence="11" id="KW-1185">Reference proteome</keyword>
<keyword evidence="8" id="KW-0472">Membrane</keyword>
<keyword evidence="8" id="KW-1133">Transmembrane helix</keyword>
<dbReference type="OrthoDB" id="9813151at2"/>
<evidence type="ECO:0000313" key="10">
    <source>
        <dbReference type="EMBL" id="RFT07157.1"/>
    </source>
</evidence>
<dbReference type="Gene3D" id="1.10.287.130">
    <property type="match status" value="1"/>
</dbReference>
<dbReference type="InterPro" id="IPR003594">
    <property type="entry name" value="HATPase_dom"/>
</dbReference>
<keyword evidence="4" id="KW-0597">Phosphoprotein</keyword>
<dbReference type="GO" id="GO:0000155">
    <property type="term" value="F:phosphorelay sensor kinase activity"/>
    <property type="evidence" value="ECO:0007669"/>
    <property type="project" value="InterPro"/>
</dbReference>
<dbReference type="GO" id="GO:0016036">
    <property type="term" value="P:cellular response to phosphate starvation"/>
    <property type="evidence" value="ECO:0007669"/>
    <property type="project" value="TreeGrafter"/>
</dbReference>
<evidence type="ECO:0000256" key="1">
    <source>
        <dbReference type="ARBA" id="ARBA00000085"/>
    </source>
</evidence>
<dbReference type="EMBL" id="QQRQ01000004">
    <property type="protein sequence ID" value="RFT07157.1"/>
    <property type="molecule type" value="Genomic_DNA"/>
</dbReference>
<dbReference type="PANTHER" id="PTHR45453:SF1">
    <property type="entry name" value="PHOSPHATE REGULON SENSOR PROTEIN PHOR"/>
    <property type="match status" value="1"/>
</dbReference>
<comment type="catalytic activity">
    <reaction evidence="1">
        <text>ATP + protein L-histidine = ADP + protein N-phospho-L-histidine.</text>
        <dbReference type="EC" id="2.7.13.3"/>
    </reaction>
</comment>
<dbReference type="GO" id="GO:0005886">
    <property type="term" value="C:plasma membrane"/>
    <property type="evidence" value="ECO:0007669"/>
    <property type="project" value="TreeGrafter"/>
</dbReference>
<dbReference type="InterPro" id="IPR050351">
    <property type="entry name" value="BphY/WalK/GraS-like"/>
</dbReference>
<keyword evidence="6 10" id="KW-0418">Kinase</keyword>
<dbReference type="PANTHER" id="PTHR45453">
    <property type="entry name" value="PHOSPHATE REGULON SENSOR PROTEIN PHOR"/>
    <property type="match status" value="1"/>
</dbReference>
<evidence type="ECO:0000256" key="3">
    <source>
        <dbReference type="ARBA" id="ARBA00012438"/>
    </source>
</evidence>
<gene>
    <name evidence="10" type="ORF">DV520_03990</name>
</gene>
<dbReference type="Pfam" id="PF02518">
    <property type="entry name" value="HATPase_c"/>
    <property type="match status" value="1"/>
</dbReference>
<evidence type="ECO:0000313" key="11">
    <source>
        <dbReference type="Proteomes" id="UP000260649"/>
    </source>
</evidence>
<keyword evidence="5" id="KW-0808">Transferase</keyword>
<keyword evidence="7" id="KW-0902">Two-component regulatory system</keyword>
<dbReference type="InterPro" id="IPR003661">
    <property type="entry name" value="HisK_dim/P_dom"/>
</dbReference>
<evidence type="ECO:0000256" key="4">
    <source>
        <dbReference type="ARBA" id="ARBA00022553"/>
    </source>
</evidence>
<proteinExistence type="predicted"/>
<evidence type="ECO:0000256" key="2">
    <source>
        <dbReference type="ARBA" id="ARBA00004370"/>
    </source>
</evidence>
<comment type="caution">
    <text evidence="10">The sequence shown here is derived from an EMBL/GenBank/DDBJ whole genome shotgun (WGS) entry which is preliminary data.</text>
</comment>
<dbReference type="InterPro" id="IPR005467">
    <property type="entry name" value="His_kinase_dom"/>
</dbReference>
<dbReference type="SUPFAM" id="SSF55874">
    <property type="entry name" value="ATPase domain of HSP90 chaperone/DNA topoisomerase II/histidine kinase"/>
    <property type="match status" value="1"/>
</dbReference>
<sequence length="402" mass="44550">MKRTLQWKFIRTAMMAVTVLLLVLLGAINLLNWWQVERQTDWMLQVLTQGDAPPVEPKRPEGFLPPLDADDKGAARFFQVFYDGTGQVAYVDVNQIATVTKEEAVDYAAQCQGRDQGTIDRFEFRRVSVPDGQGERILFLDISSSRWSILTVLAISAGMGLLCWLGTLLLVVLLSHRAIAPLARSMEKQRQFVTNAGHEIKTPLAIIQANTDAMELHQGPSKWSQNIRVQTLRLTGLMENLLTLARMDEVKAPPAQRVELSSLAQEVCQSFREGAAQRNIQMEEAIAPDIVLQANREQMVQLLSILLDNGIKYTEPGGKLALSLQKEGKKVRLRVRNGPTQIPEGDLSRMFDRFFRGDLARTQKGGGYGIGLSAAQAIVGAWGGTITATVEGKNTMVFTVAF</sequence>
<organism evidence="10 11">
    <name type="scientific">Evtepia gabavorous</name>
    <dbReference type="NCBI Taxonomy" id="2211183"/>
    <lineage>
        <taxon>Bacteria</taxon>
        <taxon>Bacillati</taxon>
        <taxon>Bacillota</taxon>
        <taxon>Clostridia</taxon>
        <taxon>Eubacteriales</taxon>
        <taxon>Evtepia</taxon>
    </lineage>
</organism>
<dbReference type="InterPro" id="IPR036890">
    <property type="entry name" value="HATPase_C_sf"/>
</dbReference>
<dbReference type="Proteomes" id="UP000260649">
    <property type="component" value="Unassembled WGS sequence"/>
</dbReference>
<dbReference type="SMART" id="SM00387">
    <property type="entry name" value="HATPase_c"/>
    <property type="match status" value="1"/>
</dbReference>
<evidence type="ECO:0000256" key="6">
    <source>
        <dbReference type="ARBA" id="ARBA00022777"/>
    </source>
</evidence>
<reference evidence="10 11" key="1">
    <citation type="submission" date="2018-07" db="EMBL/GenBank/DDBJ databases">
        <title>GABA Modulating Bacteria of the Human Gut Microbiota.</title>
        <authorList>
            <person name="Strandwitz P."/>
            <person name="Kim K.H."/>
            <person name="Terekhova D."/>
            <person name="Liu J.K."/>
            <person name="Sharma A."/>
            <person name="Levering J."/>
            <person name="Mcdonald D."/>
            <person name="Dietrich D."/>
            <person name="Ramadhar T.R."/>
            <person name="Lekbua A."/>
            <person name="Mroue N."/>
            <person name="Liston C."/>
            <person name="Stewart E.J."/>
            <person name="Dubin M.J."/>
            <person name="Zengler K."/>
            <person name="Knight R."/>
            <person name="Gilbert J.A."/>
            <person name="Clardy J."/>
            <person name="Lewis K."/>
        </authorList>
    </citation>
    <scope>NUCLEOTIDE SEQUENCE [LARGE SCALE GENOMIC DNA]</scope>
    <source>
        <strain evidence="10 11">KLE1738</strain>
    </source>
</reference>
<evidence type="ECO:0000259" key="9">
    <source>
        <dbReference type="PROSITE" id="PS50109"/>
    </source>
</evidence>
<dbReference type="Pfam" id="PF00512">
    <property type="entry name" value="HisKA"/>
    <property type="match status" value="1"/>
</dbReference>
<evidence type="ECO:0000256" key="8">
    <source>
        <dbReference type="SAM" id="Phobius"/>
    </source>
</evidence>
<feature type="transmembrane region" description="Helical" evidence="8">
    <location>
        <begin position="147"/>
        <end position="174"/>
    </location>
</feature>